<comment type="caution">
    <text evidence="7">The sequence shown here is derived from an EMBL/GenBank/DDBJ whole genome shotgun (WGS) entry which is preliminary data.</text>
</comment>
<evidence type="ECO:0000256" key="1">
    <source>
        <dbReference type="ARBA" id="ARBA00004123"/>
    </source>
</evidence>
<organism evidence="7 8">
    <name type="scientific">Exophiala bonariae</name>
    <dbReference type="NCBI Taxonomy" id="1690606"/>
    <lineage>
        <taxon>Eukaryota</taxon>
        <taxon>Fungi</taxon>
        <taxon>Dikarya</taxon>
        <taxon>Ascomycota</taxon>
        <taxon>Pezizomycotina</taxon>
        <taxon>Eurotiomycetes</taxon>
        <taxon>Chaetothyriomycetidae</taxon>
        <taxon>Chaetothyriales</taxon>
        <taxon>Herpotrichiellaceae</taxon>
        <taxon>Exophiala</taxon>
    </lineage>
</organism>
<dbReference type="GO" id="GO:0003677">
    <property type="term" value="F:DNA binding"/>
    <property type="evidence" value="ECO:0007669"/>
    <property type="project" value="UniProtKB-KW"/>
</dbReference>
<dbReference type="PANTHER" id="PTHR37534:SF46">
    <property type="entry name" value="ZN(II)2CYS6 TRANSCRIPTION FACTOR (EUROFUNG)"/>
    <property type="match status" value="1"/>
</dbReference>
<dbReference type="GO" id="GO:0005634">
    <property type="term" value="C:nucleus"/>
    <property type="evidence" value="ECO:0007669"/>
    <property type="project" value="UniProtKB-SubCell"/>
</dbReference>
<keyword evidence="3" id="KW-0238">DNA-binding</keyword>
<evidence type="ECO:0000259" key="6">
    <source>
        <dbReference type="PROSITE" id="PS50048"/>
    </source>
</evidence>
<dbReference type="Pfam" id="PF00172">
    <property type="entry name" value="Zn_clus"/>
    <property type="match status" value="1"/>
</dbReference>
<dbReference type="SUPFAM" id="SSF57701">
    <property type="entry name" value="Zn2/Cys6 DNA-binding domain"/>
    <property type="match status" value="1"/>
</dbReference>
<evidence type="ECO:0000256" key="2">
    <source>
        <dbReference type="ARBA" id="ARBA00023015"/>
    </source>
</evidence>
<evidence type="ECO:0000256" key="5">
    <source>
        <dbReference type="ARBA" id="ARBA00023242"/>
    </source>
</evidence>
<dbReference type="Gene3D" id="4.10.240.10">
    <property type="entry name" value="Zn(2)-C6 fungal-type DNA-binding domain"/>
    <property type="match status" value="1"/>
</dbReference>
<name>A0AAV9NW27_9EURO</name>
<dbReference type="GO" id="GO:0008270">
    <property type="term" value="F:zinc ion binding"/>
    <property type="evidence" value="ECO:0007669"/>
    <property type="project" value="InterPro"/>
</dbReference>
<dbReference type="PANTHER" id="PTHR37534">
    <property type="entry name" value="TRANSCRIPTIONAL ACTIVATOR PROTEIN UGA3"/>
    <property type="match status" value="1"/>
</dbReference>
<accession>A0AAV9NW27</accession>
<keyword evidence="4" id="KW-0804">Transcription</keyword>
<evidence type="ECO:0000256" key="4">
    <source>
        <dbReference type="ARBA" id="ARBA00023163"/>
    </source>
</evidence>
<dbReference type="GeneID" id="89969146"/>
<dbReference type="RefSeq" id="XP_064712412.1">
    <property type="nucleotide sequence ID" value="XM_064844552.1"/>
</dbReference>
<evidence type="ECO:0000313" key="7">
    <source>
        <dbReference type="EMBL" id="KAK5065088.1"/>
    </source>
</evidence>
<sequence length="640" mass="71842">MPKAAPRRTFTACWTCRGRNIRCDAGIPGCSQCARSRITCEGYHFNLVWVDPITGSYTSHQRRAYPCHLTWHGFPSLTLQEVDHLIGHCKDTQCRCPLHQFVNPFTAFSINEDLVNLISPSEGNTANHILQPPSCSLLNETVLNNATAVGEGHDHSLPAVPTPVWSTPTSDTDLSLARSQTPIRTVEGQKMPLRGCDEPLEQETRLVLRHYTSDAANVLAHQPTQPWMVNVTYEDGMLFHHFLSNLSKRMVPVDDDCNPWKTVYPSLAMQTTRSSDAEALYHALLAQSAFQLANLKGSERGAQVRGSALRHYGIALSKLRQSLIDPSKDYTTVLAALYTVILAEHVFQGTRSGWHDHIRGAKGFVSQFLSQQPWKHSREAYTITQNFGLAVVISSTSDTRRPLRVENDEVGELENMLNDLMSMPDMVFGYTLGGTPHILKAIYQIRLLEVHVNARRISGDVPELDDDMFSRVGQILQLLHIPLHEKLQTYVCHRESNGITVKPQLRTLAETHLRLFNTAVSIYLFCIVLRSPPSTVAADIRQVLVDARSCIDVHDSTVSIWPLFVAAVEAYELETQTMATYCLDVFKDGGAGNRSDVKRVVQQVWKDRDRLATELQCNPGEVSLDWRETMKKLEVDILLL</sequence>
<dbReference type="PROSITE" id="PS50048">
    <property type="entry name" value="ZN2_CY6_FUNGAL_2"/>
    <property type="match status" value="1"/>
</dbReference>
<keyword evidence="8" id="KW-1185">Reference proteome</keyword>
<dbReference type="InterPro" id="IPR021858">
    <property type="entry name" value="Fun_TF"/>
</dbReference>
<evidence type="ECO:0000313" key="8">
    <source>
        <dbReference type="Proteomes" id="UP001358417"/>
    </source>
</evidence>
<dbReference type="InterPro" id="IPR036864">
    <property type="entry name" value="Zn2-C6_fun-type_DNA-bd_sf"/>
</dbReference>
<keyword evidence="2" id="KW-0805">Transcription regulation</keyword>
<evidence type="ECO:0000256" key="3">
    <source>
        <dbReference type="ARBA" id="ARBA00023125"/>
    </source>
</evidence>
<keyword evidence="5" id="KW-0539">Nucleus</keyword>
<proteinExistence type="predicted"/>
<reference evidence="7 8" key="1">
    <citation type="submission" date="2023-08" db="EMBL/GenBank/DDBJ databases">
        <title>Black Yeasts Isolated from many extreme environments.</title>
        <authorList>
            <person name="Coleine C."/>
            <person name="Stajich J.E."/>
            <person name="Selbmann L."/>
        </authorList>
    </citation>
    <scope>NUCLEOTIDE SEQUENCE [LARGE SCALE GENOMIC DNA]</scope>
    <source>
        <strain evidence="7 8">CCFEE 5792</strain>
    </source>
</reference>
<dbReference type="InterPro" id="IPR001138">
    <property type="entry name" value="Zn2Cys6_DnaBD"/>
</dbReference>
<dbReference type="EMBL" id="JAVRRD010000001">
    <property type="protein sequence ID" value="KAK5065088.1"/>
    <property type="molecule type" value="Genomic_DNA"/>
</dbReference>
<dbReference type="SMART" id="SM00066">
    <property type="entry name" value="GAL4"/>
    <property type="match status" value="1"/>
</dbReference>
<dbReference type="AlphaFoldDB" id="A0AAV9NW27"/>
<dbReference type="Proteomes" id="UP001358417">
    <property type="component" value="Unassembled WGS sequence"/>
</dbReference>
<comment type="subcellular location">
    <subcellularLocation>
        <location evidence="1">Nucleus</location>
    </subcellularLocation>
</comment>
<protein>
    <recommendedName>
        <fullName evidence="6">Zn(2)-C6 fungal-type domain-containing protein</fullName>
    </recommendedName>
</protein>
<gene>
    <name evidence="7" type="ORF">LTR84_000924</name>
</gene>
<feature type="domain" description="Zn(2)-C6 fungal-type" evidence="6">
    <location>
        <begin position="12"/>
        <end position="40"/>
    </location>
</feature>
<dbReference type="GO" id="GO:0000981">
    <property type="term" value="F:DNA-binding transcription factor activity, RNA polymerase II-specific"/>
    <property type="evidence" value="ECO:0007669"/>
    <property type="project" value="InterPro"/>
</dbReference>
<dbReference type="CDD" id="cd00067">
    <property type="entry name" value="GAL4"/>
    <property type="match status" value="1"/>
</dbReference>
<dbReference type="Pfam" id="PF11951">
    <property type="entry name" value="Fungal_trans_2"/>
    <property type="match status" value="1"/>
</dbReference>